<dbReference type="RefSeq" id="WP_025802369.1">
    <property type="nucleotide sequence ID" value="NZ_CP009706.1"/>
</dbReference>
<dbReference type="OrthoDB" id="9779554at2"/>
<feature type="transmembrane region" description="Helical" evidence="11">
    <location>
        <begin position="379"/>
        <end position="400"/>
    </location>
</feature>
<keyword evidence="3 11" id="KW-0813">Transport</keyword>
<feature type="transmembrane region" description="Helical" evidence="11">
    <location>
        <begin position="96"/>
        <end position="116"/>
    </location>
</feature>
<gene>
    <name evidence="12" type="ORF">AT03_13825</name>
</gene>
<feature type="transmembrane region" description="Helical" evidence="11">
    <location>
        <begin position="156"/>
        <end position="181"/>
    </location>
</feature>
<keyword evidence="6 11" id="KW-0812">Transmembrane</keyword>
<dbReference type="Proteomes" id="UP000029986">
    <property type="component" value="Chromosome"/>
</dbReference>
<comment type="similarity">
    <text evidence="2">Belongs to the inorganic phosphate transporter (PiT) (TC 2.A.20) family. Pit subfamily.</text>
</comment>
<dbReference type="GO" id="GO:0035435">
    <property type="term" value="P:phosphate ion transmembrane transport"/>
    <property type="evidence" value="ECO:0007669"/>
    <property type="project" value="TreeGrafter"/>
</dbReference>
<evidence type="ECO:0000313" key="13">
    <source>
        <dbReference type="Proteomes" id="UP000029986"/>
    </source>
</evidence>
<dbReference type="GO" id="GO:0005886">
    <property type="term" value="C:plasma membrane"/>
    <property type="evidence" value="ECO:0007669"/>
    <property type="project" value="UniProtKB-SubCell"/>
</dbReference>
<evidence type="ECO:0000256" key="9">
    <source>
        <dbReference type="ARBA" id="ARBA00023136"/>
    </source>
</evidence>
<accession>A0A097R3R9</accession>
<comment type="subcellular location">
    <subcellularLocation>
        <location evidence="1">Cell membrane</location>
        <topology evidence="1">Multi-pass membrane protein</topology>
    </subcellularLocation>
    <subcellularLocation>
        <location evidence="11">Membrane</location>
        <topology evidence="11">Multi-pass membrane protein</topology>
    </subcellularLocation>
</comment>
<evidence type="ECO:0000256" key="2">
    <source>
        <dbReference type="ARBA" id="ARBA00005342"/>
    </source>
</evidence>
<name>A0A097R3R9_HAFAL</name>
<reference evidence="12 13" key="1">
    <citation type="journal article" date="2014" name="Gut Pathog.">
        <title>Gene clusters of Hafnia alvei strain FB1 important in survival and pathogenesis: a draft genome perspective.</title>
        <authorList>
            <person name="Tan J.Y."/>
            <person name="Yin W.F."/>
            <person name="Chan K.G."/>
        </authorList>
    </citation>
    <scope>NUCLEOTIDE SEQUENCE [LARGE SCALE GENOMIC DNA]</scope>
    <source>
        <strain evidence="12 13">FB1</strain>
    </source>
</reference>
<organism evidence="12 13">
    <name type="scientific">Hafnia alvei FB1</name>
    <dbReference type="NCBI Taxonomy" id="1453496"/>
    <lineage>
        <taxon>Bacteria</taxon>
        <taxon>Pseudomonadati</taxon>
        <taxon>Pseudomonadota</taxon>
        <taxon>Gammaproteobacteria</taxon>
        <taxon>Enterobacterales</taxon>
        <taxon>Hafniaceae</taxon>
        <taxon>Hafnia</taxon>
    </lineage>
</organism>
<feature type="transmembrane region" description="Helical" evidence="11">
    <location>
        <begin position="123"/>
        <end position="144"/>
    </location>
</feature>
<keyword evidence="9 11" id="KW-0472">Membrane</keyword>
<dbReference type="GO" id="GO:0005315">
    <property type="term" value="F:phosphate transmembrane transporter activity"/>
    <property type="evidence" value="ECO:0007669"/>
    <property type="project" value="InterPro"/>
</dbReference>
<dbReference type="NCBIfam" id="NF033774">
    <property type="entry name" value="phos_trans_PitA"/>
    <property type="match status" value="1"/>
</dbReference>
<keyword evidence="5 11" id="KW-0592">Phosphate transport</keyword>
<evidence type="ECO:0000256" key="4">
    <source>
        <dbReference type="ARBA" id="ARBA00022475"/>
    </source>
</evidence>
<feature type="transmembrane region" description="Helical" evidence="11">
    <location>
        <begin position="52"/>
        <end position="76"/>
    </location>
</feature>
<dbReference type="eggNOG" id="COG0306">
    <property type="taxonomic scope" value="Bacteria"/>
</dbReference>
<dbReference type="PATRIC" id="fig|1453496.5.peg.2816"/>
<evidence type="ECO:0000256" key="6">
    <source>
        <dbReference type="ARBA" id="ARBA00022692"/>
    </source>
</evidence>
<feature type="transmembrane region" description="Helical" evidence="11">
    <location>
        <begin position="420"/>
        <end position="442"/>
    </location>
</feature>
<keyword evidence="13" id="KW-1185">Reference proteome</keyword>
<dbReference type="GO" id="GO:0015293">
    <property type="term" value="F:symporter activity"/>
    <property type="evidence" value="ECO:0007669"/>
    <property type="project" value="UniProtKB-KW"/>
</dbReference>
<keyword evidence="8 11" id="KW-1133">Transmembrane helix</keyword>
<dbReference type="KEGG" id="hav:AT03_13825"/>
<dbReference type="HOGENOM" id="CLU_015355_4_0_6"/>
<keyword evidence="4" id="KW-1003">Cell membrane</keyword>
<sequence>MLNLFTGLDLYTELVLLLALFFVLFYEAINGFHDTANAVATVIYTRAMRPNLAVIMAAIFNFFGVLLGGLSVAYAIVHMLPTDLLLNMGSSHGLAMVFSMLLAAIIWNLGTWYFGLPASSSHTLIGAIIGIGLTNAIMTGSSVIDALNIPKVIDIFASLIVSPIVGLVCAGGLIFLLLRYWNGTKKRARIHRVPVERKKKGGKKKPPFWTRIALILSAAGVAFSHGANDGQKGIGLIMLVLVGIAPAGFAVNMNASGYEITRTRDAIGNLTIYFQQHPEQLKSVANTAQPIPSENFGGANHAEFHCHPANTIDALSRVKVMLSANMDNYNKLSMAQRSQLRRIMLCISDTTENVAKLPSVGSDDRQLLKKLRADILNTIEYAPIWIIMAVALALGIGTMIGWKRVATTIGEKIGKKGMTYAQGMSAQITAAVSIGLASYVGMPVSTTHVLSSAVAGTMIVDGGGLQRKTVINILMAWVFTLPAAILLSGTLFWIALQFT</sequence>
<dbReference type="InterPro" id="IPR047818">
    <property type="entry name" value="Phos_trans_PitA_PitB"/>
</dbReference>
<evidence type="ECO:0000256" key="5">
    <source>
        <dbReference type="ARBA" id="ARBA00022592"/>
    </source>
</evidence>
<evidence type="ECO:0000256" key="8">
    <source>
        <dbReference type="ARBA" id="ARBA00022989"/>
    </source>
</evidence>
<evidence type="ECO:0000256" key="1">
    <source>
        <dbReference type="ARBA" id="ARBA00004651"/>
    </source>
</evidence>
<keyword evidence="7" id="KW-0769">Symport</keyword>
<feature type="transmembrane region" description="Helical" evidence="11">
    <location>
        <begin position="208"/>
        <end position="227"/>
    </location>
</feature>
<feature type="transmembrane region" description="Helical" evidence="11">
    <location>
        <begin position="14"/>
        <end position="32"/>
    </location>
</feature>
<dbReference type="InterPro" id="IPR001204">
    <property type="entry name" value="Phos_transporter"/>
</dbReference>
<evidence type="ECO:0000256" key="10">
    <source>
        <dbReference type="ARBA" id="ARBA00047348"/>
    </source>
</evidence>
<feature type="transmembrane region" description="Helical" evidence="11">
    <location>
        <begin position="474"/>
        <end position="496"/>
    </location>
</feature>
<dbReference type="PANTHER" id="PTHR11101:SF65">
    <property type="entry name" value="LOW-AFFINITY INORGANIC PHOSPHATE TRANSPORTER PITA-RELATED"/>
    <property type="match status" value="1"/>
</dbReference>
<dbReference type="AlphaFoldDB" id="A0A097R3R9"/>
<dbReference type="Pfam" id="PF01384">
    <property type="entry name" value="PHO4"/>
    <property type="match status" value="1"/>
</dbReference>
<dbReference type="EMBL" id="CP009706">
    <property type="protein sequence ID" value="AIU73364.1"/>
    <property type="molecule type" value="Genomic_DNA"/>
</dbReference>
<comment type="catalytic activity">
    <reaction evidence="10">
        <text>phosphate(in) + H(+)(in) = phosphate(out) + H(+)(out)</text>
        <dbReference type="Rhea" id="RHEA:29939"/>
        <dbReference type="ChEBI" id="CHEBI:15378"/>
        <dbReference type="ChEBI" id="CHEBI:43474"/>
    </reaction>
</comment>
<protein>
    <recommendedName>
        <fullName evidence="11">Phosphate transporter</fullName>
    </recommendedName>
</protein>
<proteinExistence type="inferred from homology"/>
<evidence type="ECO:0000313" key="12">
    <source>
        <dbReference type="EMBL" id="AIU73364.1"/>
    </source>
</evidence>
<feature type="transmembrane region" description="Helical" evidence="11">
    <location>
        <begin position="233"/>
        <end position="255"/>
    </location>
</feature>
<evidence type="ECO:0000256" key="3">
    <source>
        <dbReference type="ARBA" id="ARBA00022448"/>
    </source>
</evidence>
<evidence type="ECO:0000256" key="11">
    <source>
        <dbReference type="RuleBase" id="RU363058"/>
    </source>
</evidence>
<evidence type="ECO:0000256" key="7">
    <source>
        <dbReference type="ARBA" id="ARBA00022847"/>
    </source>
</evidence>
<dbReference type="PANTHER" id="PTHR11101">
    <property type="entry name" value="PHOSPHATE TRANSPORTER"/>
    <property type="match status" value="1"/>
</dbReference>